<feature type="compositionally biased region" description="Basic and acidic residues" evidence="1">
    <location>
        <begin position="1"/>
        <end position="31"/>
    </location>
</feature>
<keyword evidence="3" id="KW-1185">Reference proteome</keyword>
<organism evidence="2 3">
    <name type="scientific">Scomber scombrus</name>
    <name type="common">Atlantic mackerel</name>
    <name type="synonym">Scomber vernalis</name>
    <dbReference type="NCBI Taxonomy" id="13677"/>
    <lineage>
        <taxon>Eukaryota</taxon>
        <taxon>Metazoa</taxon>
        <taxon>Chordata</taxon>
        <taxon>Craniata</taxon>
        <taxon>Vertebrata</taxon>
        <taxon>Euteleostomi</taxon>
        <taxon>Actinopterygii</taxon>
        <taxon>Neopterygii</taxon>
        <taxon>Teleostei</taxon>
        <taxon>Neoteleostei</taxon>
        <taxon>Acanthomorphata</taxon>
        <taxon>Pelagiaria</taxon>
        <taxon>Scombriformes</taxon>
        <taxon>Scombridae</taxon>
        <taxon>Scomber</taxon>
    </lineage>
</organism>
<proteinExistence type="predicted"/>
<dbReference type="AlphaFoldDB" id="A0AAV1NJY1"/>
<protein>
    <submittedName>
        <fullName evidence="2">Uncharacterized protein</fullName>
    </submittedName>
</protein>
<comment type="caution">
    <text evidence="2">The sequence shown here is derived from an EMBL/GenBank/DDBJ whole genome shotgun (WGS) entry which is preliminary data.</text>
</comment>
<sequence length="91" mass="10456">MSSKREQTKKETEKKQREREKMGDRKGDDRSGAANDDMLASMKAGFDNVSKQIVTNSEENRKEMKDIRESIQNLGSILRQELATFNEEMGN</sequence>
<dbReference type="Proteomes" id="UP001314229">
    <property type="component" value="Unassembled WGS sequence"/>
</dbReference>
<evidence type="ECO:0000313" key="3">
    <source>
        <dbReference type="Proteomes" id="UP001314229"/>
    </source>
</evidence>
<evidence type="ECO:0000313" key="2">
    <source>
        <dbReference type="EMBL" id="CAK6959305.1"/>
    </source>
</evidence>
<reference evidence="2 3" key="1">
    <citation type="submission" date="2024-01" db="EMBL/GenBank/DDBJ databases">
        <authorList>
            <person name="Alioto T."/>
            <person name="Alioto T."/>
            <person name="Gomez Garrido J."/>
        </authorList>
    </citation>
    <scope>NUCLEOTIDE SEQUENCE [LARGE SCALE GENOMIC DNA]</scope>
</reference>
<gene>
    <name evidence="2" type="ORF">FSCOSCO3_A017833</name>
</gene>
<feature type="region of interest" description="Disordered" evidence="1">
    <location>
        <begin position="1"/>
        <end position="38"/>
    </location>
</feature>
<name>A0AAV1NJY1_SCOSC</name>
<evidence type="ECO:0000256" key="1">
    <source>
        <dbReference type="SAM" id="MobiDB-lite"/>
    </source>
</evidence>
<feature type="non-terminal residue" evidence="2">
    <location>
        <position position="91"/>
    </location>
</feature>
<dbReference type="EMBL" id="CAWUFR010000038">
    <property type="protein sequence ID" value="CAK6959305.1"/>
    <property type="molecule type" value="Genomic_DNA"/>
</dbReference>
<accession>A0AAV1NJY1</accession>